<dbReference type="EMBL" id="BART01006602">
    <property type="protein sequence ID" value="GAG66537.1"/>
    <property type="molecule type" value="Genomic_DNA"/>
</dbReference>
<gene>
    <name evidence="1" type="ORF">S01H4_15063</name>
</gene>
<evidence type="ECO:0000313" key="1">
    <source>
        <dbReference type="EMBL" id="GAG66537.1"/>
    </source>
</evidence>
<protein>
    <recommendedName>
        <fullName evidence="2">Exo-alpha-sialidase</fullName>
    </recommendedName>
</protein>
<proteinExistence type="predicted"/>
<name>X1A905_9ZZZZ</name>
<feature type="non-terminal residue" evidence="1">
    <location>
        <position position="509"/>
    </location>
</feature>
<accession>X1A905</accession>
<sequence length="509" mass="56498">VTIDANADSRGTRWSGIDSICIGEEVVPGARRLHVAYNDLGANVGYAYSDDSGGTWETPSTPSVTGNSIGVVCNGTSGVLIYYYHLNDIDAFYSDDSGETFGNEFSMIDVNPALRYASCAVDTNDIVHCCVIDYSYDLYYRNSTQWGYVESGVVSDDTYYNCDIEVDKNNRKYIAATGSDDDLVIFYTDATGWSSHTAMTAATVYTSGYQPSIAIYDEQIWVAWIDNGDLWLSNSTIGSITNWRSVGYSESPVKYHPSIAVNAKGEIRITETRAISSDHTTSYWNDSNWNAEGEFSDSILLASHNYCNIANQNFPESARMTNASHIVCTDISARDIIYEQKPVPYDTGTETNPPTYSNFQKNSTKIYNDDYIQFNITIADSLNNVYNWTFSWNDTDTWVNISNGTGYSSTPIIAMANNTVTSTAGNTIGLQFCACDDVIPKNCGCDEIRTFYVNDKIPPYYSNNYNNGSTIKTGGNINFSINMTDDVQLANISIFWNDTGSWVLLEKKY</sequence>
<dbReference type="SUPFAM" id="SSF89372">
    <property type="entry name" value="Fucose-specific lectin"/>
    <property type="match status" value="1"/>
</dbReference>
<feature type="non-terminal residue" evidence="1">
    <location>
        <position position="1"/>
    </location>
</feature>
<reference evidence="1" key="1">
    <citation type="journal article" date="2014" name="Front. Microbiol.">
        <title>High frequency of phylogenetically diverse reductive dehalogenase-homologous genes in deep subseafloor sedimentary metagenomes.</title>
        <authorList>
            <person name="Kawai M."/>
            <person name="Futagami T."/>
            <person name="Toyoda A."/>
            <person name="Takaki Y."/>
            <person name="Nishi S."/>
            <person name="Hori S."/>
            <person name="Arai W."/>
            <person name="Tsubouchi T."/>
            <person name="Morono Y."/>
            <person name="Uchiyama I."/>
            <person name="Ito T."/>
            <person name="Fujiyama A."/>
            <person name="Inagaki F."/>
            <person name="Takami H."/>
        </authorList>
    </citation>
    <scope>NUCLEOTIDE SEQUENCE</scope>
    <source>
        <strain evidence="1">Expedition CK06-06</strain>
    </source>
</reference>
<evidence type="ECO:0008006" key="2">
    <source>
        <dbReference type="Google" id="ProtNLM"/>
    </source>
</evidence>
<comment type="caution">
    <text evidence="1">The sequence shown here is derived from an EMBL/GenBank/DDBJ whole genome shotgun (WGS) entry which is preliminary data.</text>
</comment>
<dbReference type="AlphaFoldDB" id="X1A905"/>
<organism evidence="1">
    <name type="scientific">marine sediment metagenome</name>
    <dbReference type="NCBI Taxonomy" id="412755"/>
    <lineage>
        <taxon>unclassified sequences</taxon>
        <taxon>metagenomes</taxon>
        <taxon>ecological metagenomes</taxon>
    </lineage>
</organism>